<sequence>MYVFRIAMLFFIITYSLVANASPQSLSYQGRILKSDGTPLEFNNVSFLFEITSADGNCVLYREQKDAVNMQNSNGVFDVPIGLGTRLFPTGPVFSLSDVFVNGITYTCAGSGSWIASNSAERLLKVQFHDGLGWKVISPANIIRSVPFAYTSYSAQKIADKSLNDLVLKSTIPVASCTAGQVITWDGGIFKCVTDAGGSGVVADVLAGTGINVTGTTSKTVALDNTAVTPGSYGSSNQVATFTVDAQGRLTSASNVTIAGTTPGGSAGGDLSGNYPNPSVAKIQGTTVSSSSPSGVGQVLRYQSSQWTPAFLSVADIRSTITPFGGSFASASCTADQSMYYESSTDTFKCQNIGISATQITSGQIDVSRLPSAATLWQENGVGTVYYNGNKVGIGTNTPRVSLDIGSKTDALAVPVGTSAQQPASPTAGFIRFNTTLAALEVFDGSAWVALDNSNNYVSPAGLITAFSSNSCPTGWLEANGAAISRSTYAALYTAIGTTFGSGDGSTTFNLPDLRGEFIRGFDNGKGVDAGRVLGSKQKGSLLVGDDGNGVNSVSFSGTFAVTTQSDPIIASDYPGVAASTANADFTNFYTSAANPGYFGAARPRNIALIYCVSTANSSQKTVASAGTGTTNTVPVWTSSTALADSPIVVSGGNVGIGTPTPSANLEVNGSIKFGGQKIARVTTCKRAGSASAFNANCFYWKWAAGECDNGLPSGNCTGFMVKAAHGGEDQDWEVWVPGETMTPATCGPNTTTAPNGGMTWWCTGCANSGLRVSATYMCDQ</sequence>
<evidence type="ECO:0000259" key="2">
    <source>
        <dbReference type="Pfam" id="PF07484"/>
    </source>
</evidence>
<protein>
    <recommendedName>
        <fullName evidence="2">Phage tail collar domain-containing protein</fullName>
    </recommendedName>
</protein>
<keyword evidence="1" id="KW-0732">Signal</keyword>
<feature type="domain" description="Phage tail collar" evidence="2">
    <location>
        <begin position="462"/>
        <end position="519"/>
    </location>
</feature>
<dbReference type="InterPro" id="IPR037053">
    <property type="entry name" value="Phage_tail_collar_dom_sf"/>
</dbReference>
<comment type="caution">
    <text evidence="3">The sequence shown here is derived from an EMBL/GenBank/DDBJ whole genome shotgun (WGS) entry which is preliminary data.</text>
</comment>
<dbReference type="SUPFAM" id="SSF88874">
    <property type="entry name" value="Receptor-binding domain of short tail fibre protein gp12"/>
    <property type="match status" value="1"/>
</dbReference>
<name>A0A162GDK8_BDEBC</name>
<dbReference type="AlphaFoldDB" id="A0A162GDK8"/>
<organism evidence="3 4">
    <name type="scientific">Bdellovibrio bacteriovorus</name>
    <dbReference type="NCBI Taxonomy" id="959"/>
    <lineage>
        <taxon>Bacteria</taxon>
        <taxon>Pseudomonadati</taxon>
        <taxon>Bdellovibrionota</taxon>
        <taxon>Bdellovibrionia</taxon>
        <taxon>Bdellovibrionales</taxon>
        <taxon>Pseudobdellovibrionaceae</taxon>
        <taxon>Bdellovibrio</taxon>
    </lineage>
</organism>
<feature type="chain" id="PRO_5007834658" description="Phage tail collar domain-containing protein" evidence="1">
    <location>
        <begin position="22"/>
        <end position="781"/>
    </location>
</feature>
<feature type="signal peptide" evidence="1">
    <location>
        <begin position="1"/>
        <end position="21"/>
    </location>
</feature>
<dbReference type="Pfam" id="PF07484">
    <property type="entry name" value="Collar"/>
    <property type="match status" value="1"/>
</dbReference>
<dbReference type="InterPro" id="IPR011083">
    <property type="entry name" value="Phage_tail_collar_dom"/>
</dbReference>
<dbReference type="RefSeq" id="WP_063204596.1">
    <property type="nucleotide sequence ID" value="NZ_LUKD01000001.1"/>
</dbReference>
<evidence type="ECO:0000313" key="4">
    <source>
        <dbReference type="Proteomes" id="UP000075799"/>
    </source>
</evidence>
<dbReference type="Gene3D" id="3.90.1340.10">
    <property type="entry name" value="Phage tail collar domain"/>
    <property type="match status" value="1"/>
</dbReference>
<proteinExistence type="predicted"/>
<dbReference type="Proteomes" id="UP000075799">
    <property type="component" value="Unassembled WGS sequence"/>
</dbReference>
<evidence type="ECO:0000256" key="1">
    <source>
        <dbReference type="SAM" id="SignalP"/>
    </source>
</evidence>
<gene>
    <name evidence="3" type="ORF">AZI87_01040</name>
</gene>
<reference evidence="3 4" key="1">
    <citation type="submission" date="2016-03" db="EMBL/GenBank/DDBJ databases">
        <authorList>
            <person name="Ploux O."/>
        </authorList>
    </citation>
    <scope>NUCLEOTIDE SEQUENCE [LARGE SCALE GENOMIC DNA]</scope>
    <source>
        <strain evidence="3 4">EC13</strain>
    </source>
</reference>
<accession>A0A162GDK8</accession>
<dbReference type="EMBL" id="LUKD01000001">
    <property type="protein sequence ID" value="KYG67892.1"/>
    <property type="molecule type" value="Genomic_DNA"/>
</dbReference>
<evidence type="ECO:0000313" key="3">
    <source>
        <dbReference type="EMBL" id="KYG67892.1"/>
    </source>
</evidence>